<dbReference type="InterPro" id="IPR010987">
    <property type="entry name" value="Glutathione-S-Trfase_C-like"/>
</dbReference>
<comment type="caution">
    <text evidence="2">The sequence shown here is derived from an EMBL/GenBank/DDBJ whole genome shotgun (WGS) entry which is preliminary data.</text>
</comment>
<dbReference type="PANTHER" id="PTHR44051:SF3">
    <property type="entry name" value="TRANSCRIPTIONAL REGULATOR URE2"/>
    <property type="match status" value="1"/>
</dbReference>
<reference evidence="2" key="1">
    <citation type="submission" date="2022-12" db="EMBL/GenBank/DDBJ databases">
        <authorList>
            <person name="Petersen C."/>
        </authorList>
    </citation>
    <scope>NUCLEOTIDE SEQUENCE</scope>
    <source>
        <strain evidence="2">IBT 21472</strain>
    </source>
</reference>
<dbReference type="PANTHER" id="PTHR44051">
    <property type="entry name" value="GLUTATHIONE S-TRANSFERASE-RELATED"/>
    <property type="match status" value="1"/>
</dbReference>
<accession>A0A9W9PWB5</accession>
<dbReference type="InterPro" id="IPR004045">
    <property type="entry name" value="Glutathione_S-Trfase_N"/>
</dbReference>
<dbReference type="CDD" id="cd03048">
    <property type="entry name" value="GST_N_Ure2p_like"/>
    <property type="match status" value="1"/>
</dbReference>
<sequence length="187" mass="21446">MQPFVLYTHGLGPNPWKVSLILEELGLPYIKEFISFSDVKKPPYVNINPNGRLPALEDPNTNITLWESGAIIEYLSGQGPYYGQAGWFTNMHPEKIPSAIERYSNEIRRVIGVLDSVLKKQDWLVGNHITYADLAFIPWQRAAPKYCGEELYAMYPSVKAWMDKMEARPLVKKVFKNQELAIKRQGM</sequence>
<evidence type="ECO:0000313" key="2">
    <source>
        <dbReference type="EMBL" id="KAJ5314863.1"/>
    </source>
</evidence>
<dbReference type="Pfam" id="PF00043">
    <property type="entry name" value="GST_C"/>
    <property type="match status" value="1"/>
</dbReference>
<dbReference type="InterPro" id="IPR004046">
    <property type="entry name" value="GST_C"/>
</dbReference>
<name>A0A9W9PWB5_9EURO</name>
<dbReference type="Gene3D" id="1.20.1050.130">
    <property type="match status" value="1"/>
</dbReference>
<dbReference type="AlphaFoldDB" id="A0A9W9PWB5"/>
<dbReference type="Proteomes" id="UP001147746">
    <property type="component" value="Unassembled WGS sequence"/>
</dbReference>
<dbReference type="Gene3D" id="1.20.1050.10">
    <property type="match status" value="1"/>
</dbReference>
<dbReference type="SUPFAM" id="SSF52833">
    <property type="entry name" value="Thioredoxin-like"/>
    <property type="match status" value="1"/>
</dbReference>
<keyword evidence="3" id="KW-1185">Reference proteome</keyword>
<comment type="similarity">
    <text evidence="1">Belongs to the GST superfamily.</text>
</comment>
<dbReference type="Pfam" id="PF13409">
    <property type="entry name" value="GST_N_2"/>
    <property type="match status" value="1"/>
</dbReference>
<evidence type="ECO:0000313" key="3">
    <source>
        <dbReference type="Proteomes" id="UP001147746"/>
    </source>
</evidence>
<dbReference type="PROSITE" id="PS50405">
    <property type="entry name" value="GST_CTER"/>
    <property type="match status" value="1"/>
</dbReference>
<organism evidence="2 3">
    <name type="scientific">Penicillium atrosanguineum</name>
    <dbReference type="NCBI Taxonomy" id="1132637"/>
    <lineage>
        <taxon>Eukaryota</taxon>
        <taxon>Fungi</taxon>
        <taxon>Dikarya</taxon>
        <taxon>Ascomycota</taxon>
        <taxon>Pezizomycotina</taxon>
        <taxon>Eurotiomycetes</taxon>
        <taxon>Eurotiomycetidae</taxon>
        <taxon>Eurotiales</taxon>
        <taxon>Aspergillaceae</taxon>
        <taxon>Penicillium</taxon>
    </lineage>
</organism>
<proteinExistence type="inferred from homology"/>
<reference evidence="2" key="2">
    <citation type="journal article" date="2023" name="IMA Fungus">
        <title>Comparative genomic study of the Penicillium genus elucidates a diverse pangenome and 15 lateral gene transfer events.</title>
        <authorList>
            <person name="Petersen C."/>
            <person name="Sorensen T."/>
            <person name="Nielsen M.R."/>
            <person name="Sondergaard T.E."/>
            <person name="Sorensen J.L."/>
            <person name="Fitzpatrick D.A."/>
            <person name="Frisvad J.C."/>
            <person name="Nielsen K.L."/>
        </authorList>
    </citation>
    <scope>NUCLEOTIDE SEQUENCE</scope>
    <source>
        <strain evidence="2">IBT 21472</strain>
    </source>
</reference>
<evidence type="ECO:0000256" key="1">
    <source>
        <dbReference type="ARBA" id="ARBA00007409"/>
    </source>
</evidence>
<dbReference type="PROSITE" id="PS50404">
    <property type="entry name" value="GST_NTER"/>
    <property type="match status" value="1"/>
</dbReference>
<dbReference type="InterPro" id="IPR036249">
    <property type="entry name" value="Thioredoxin-like_sf"/>
</dbReference>
<dbReference type="EMBL" id="JAPZBO010000005">
    <property type="protein sequence ID" value="KAJ5314863.1"/>
    <property type="molecule type" value="Genomic_DNA"/>
</dbReference>
<dbReference type="SUPFAM" id="SSF47616">
    <property type="entry name" value="GST C-terminal domain-like"/>
    <property type="match status" value="1"/>
</dbReference>
<protein>
    <submittedName>
        <fullName evidence="2">Bcgst6</fullName>
    </submittedName>
</protein>
<dbReference type="InterPro" id="IPR036282">
    <property type="entry name" value="Glutathione-S-Trfase_C_sf"/>
</dbReference>
<gene>
    <name evidence="2" type="ORF">N7476_005170</name>
</gene>